<proteinExistence type="predicted"/>
<dbReference type="AlphaFoldDB" id="D1Z2L9"/>
<dbReference type="EMBL" id="AP011532">
    <property type="protein sequence ID" value="BAI62941.1"/>
    <property type="molecule type" value="Genomic_DNA"/>
</dbReference>
<reference evidence="2 3" key="2">
    <citation type="journal article" date="2008" name="Int. J. Syst. Evol. Microbiol.">
        <title>Methanocella paludicola gen. nov., sp. nov., a methane-producing archaeon, the first isolate of the lineage 'Rice Cluster I', and proposal of the new archaeal order Methanocellales ord. nov.</title>
        <authorList>
            <person name="Sakai S."/>
            <person name="Imachi H."/>
            <person name="Hanada S."/>
            <person name="Ohashi A."/>
            <person name="Harada H."/>
            <person name="Kamagata Y."/>
        </authorList>
    </citation>
    <scope>NUCLEOTIDE SEQUENCE [LARGE SCALE GENOMIC DNA]</scope>
    <source>
        <strain evidence="3">DSM 17711 / JCM 13418 / NBRC 101707 / SANAE</strain>
    </source>
</reference>
<evidence type="ECO:0000259" key="1">
    <source>
        <dbReference type="SMART" id="SM00471"/>
    </source>
</evidence>
<dbReference type="SMART" id="SM00471">
    <property type="entry name" value="HDc"/>
    <property type="match status" value="1"/>
</dbReference>
<dbReference type="RefSeq" id="WP_012901611.1">
    <property type="nucleotide sequence ID" value="NC_013665.1"/>
</dbReference>
<sequence>MAGVATGKGYELEMPSNYMSLKDAAEAAITQLVEPYPKTKKLWGLLNGDAEMNADWDMSNYIAVSKLNFNDHGETHAKIVAASGLRMLRLLLDNGVTASIMKDKAGTEDDAFLIVMAAGLLHDIGNQVHRENHHISGVYLAIPLLNRLLPEVYDDPEAMYEVRGHILHCIYSHEFEVPDLTVEAALVGIADGTDMTKGRGRIAFDKGNVNIHTVSALSIDRVDIQQGTEVPVEIHIYMNNSAGVFQIQETLGKKISPGPLQDYVQAVAIASPDEPLADLRIVHKLVINGHRLEAKK</sequence>
<evidence type="ECO:0000313" key="2">
    <source>
        <dbReference type="EMBL" id="BAI62941.1"/>
    </source>
</evidence>
<dbReference type="SUPFAM" id="SSF109604">
    <property type="entry name" value="HD-domain/PDEase-like"/>
    <property type="match status" value="1"/>
</dbReference>
<reference evidence="3" key="3">
    <citation type="journal article" date="2011" name="PLoS ONE">
        <title>Genome sequence of a mesophilic hydrogenotrophic methanogen Methanocella paludicola, the first cultivated representative of the order Methanocellales.</title>
        <authorList>
            <person name="Sakai S."/>
            <person name="Takaki Y."/>
            <person name="Shimamura S."/>
            <person name="Sekine M."/>
            <person name="Tajima T."/>
            <person name="Kosugi H."/>
            <person name="Ichikawa N."/>
            <person name="Tasumi E."/>
            <person name="Hiraki A.T."/>
            <person name="Shimizu A."/>
            <person name="Kato Y."/>
            <person name="Nishiko R."/>
            <person name="Mori K."/>
            <person name="Fujita N."/>
            <person name="Imachi H."/>
            <person name="Takai K."/>
        </authorList>
    </citation>
    <scope>NUCLEOTIDE SEQUENCE [LARGE SCALE GENOMIC DNA]</scope>
    <source>
        <strain evidence="3">DSM 17711 / JCM 13418 / NBRC 101707 / SANAE</strain>
    </source>
</reference>
<gene>
    <name evidence="2" type="ordered locus">MCP_2869</name>
</gene>
<dbReference type="Gene3D" id="1.10.3210.10">
    <property type="entry name" value="Hypothetical protein af1432"/>
    <property type="match status" value="1"/>
</dbReference>
<keyword evidence="3" id="KW-1185">Reference proteome</keyword>
<dbReference type="PANTHER" id="PTHR40517:SF1">
    <property type="entry name" value="METAL-DEPENDENT PHOSPHOHYDROLASE, HD SUPERFAMILY-RELATED"/>
    <property type="match status" value="1"/>
</dbReference>
<dbReference type="GeneID" id="8682545"/>
<organism evidence="2 3">
    <name type="scientific">Methanocella paludicola (strain DSM 17711 / JCM 13418 / NBRC 101707 / SANAE)</name>
    <dbReference type="NCBI Taxonomy" id="304371"/>
    <lineage>
        <taxon>Archaea</taxon>
        <taxon>Methanobacteriati</taxon>
        <taxon>Methanobacteriota</taxon>
        <taxon>Stenosarchaea group</taxon>
        <taxon>Methanomicrobia</taxon>
        <taxon>Methanocellales</taxon>
        <taxon>Methanocellaceae</taxon>
        <taxon>Methanocella</taxon>
    </lineage>
</organism>
<dbReference type="Proteomes" id="UP000001882">
    <property type="component" value="Chromosome"/>
</dbReference>
<dbReference type="STRING" id="304371.MCP_2869"/>
<dbReference type="eggNOG" id="arCOG04230">
    <property type="taxonomic scope" value="Archaea"/>
</dbReference>
<name>D1Z2L9_METPS</name>
<evidence type="ECO:0000313" key="3">
    <source>
        <dbReference type="Proteomes" id="UP000001882"/>
    </source>
</evidence>
<dbReference type="PATRIC" id="fig|304371.9.peg.2938"/>
<protein>
    <recommendedName>
        <fullName evidence="1">HD/PDEase domain-containing protein</fullName>
    </recommendedName>
</protein>
<feature type="domain" description="HD/PDEase" evidence="1">
    <location>
        <begin position="69"/>
        <end position="205"/>
    </location>
</feature>
<reference evidence="2 3" key="1">
    <citation type="journal article" date="2007" name="Appl. Environ. Microbiol.">
        <title>Isolation of key methanogens for global methane emission from rice paddy fields: a novel isolate affiliated with the clone cluster rice cluster I.</title>
        <authorList>
            <person name="Sakai S."/>
            <person name="Imachi H."/>
            <person name="Sekiguchi Y."/>
            <person name="Ohashi A."/>
            <person name="Harada H."/>
            <person name="Kamagata Y."/>
        </authorList>
    </citation>
    <scope>NUCLEOTIDE SEQUENCE [LARGE SCALE GENOMIC DNA]</scope>
    <source>
        <strain evidence="3">DSM 17711 / JCM 13418 / NBRC 101707 / SANAE</strain>
    </source>
</reference>
<dbReference type="Pfam" id="PF01966">
    <property type="entry name" value="HD"/>
    <property type="match status" value="1"/>
</dbReference>
<dbReference type="InterPro" id="IPR003607">
    <property type="entry name" value="HD/PDEase_dom"/>
</dbReference>
<dbReference type="KEGG" id="mpd:MCP_2869"/>
<dbReference type="PANTHER" id="PTHR40517">
    <property type="entry name" value="METAL-DEPENDENT PHOSPHOHYDROLASE, HD SUPERFAMILY-RELATED"/>
    <property type="match status" value="1"/>
</dbReference>
<dbReference type="InterPro" id="IPR006674">
    <property type="entry name" value="HD_domain"/>
</dbReference>
<dbReference type="InterPro" id="IPR039967">
    <property type="entry name" value="MJ1020-like"/>
</dbReference>
<dbReference type="InParanoid" id="D1Z2L9"/>
<accession>D1Z2L9</accession>
<dbReference type="OrthoDB" id="103508at2157"/>